<gene>
    <name evidence="1" type="ORF">OCK72_11490</name>
</gene>
<organism evidence="1 2">
    <name type="scientific">Fusobacterium simiae</name>
    <dbReference type="NCBI Taxonomy" id="855"/>
    <lineage>
        <taxon>Bacteria</taxon>
        <taxon>Fusobacteriati</taxon>
        <taxon>Fusobacteriota</taxon>
        <taxon>Fusobacteriia</taxon>
        <taxon>Fusobacteriales</taxon>
        <taxon>Fusobacteriaceae</taxon>
        <taxon>Fusobacterium</taxon>
    </lineage>
</organism>
<evidence type="ECO:0000313" key="1">
    <source>
        <dbReference type="EMBL" id="MCY7009244.1"/>
    </source>
</evidence>
<name>A0ABT4DPL9_FUSSI</name>
<evidence type="ECO:0008006" key="3">
    <source>
        <dbReference type="Google" id="ProtNLM"/>
    </source>
</evidence>
<comment type="caution">
    <text evidence="1">The sequence shown here is derived from an EMBL/GenBank/DDBJ whole genome shotgun (WGS) entry which is preliminary data.</text>
</comment>
<dbReference type="EMBL" id="JAOXXL010000063">
    <property type="protein sequence ID" value="MCY7009244.1"/>
    <property type="molecule type" value="Genomic_DNA"/>
</dbReference>
<protein>
    <recommendedName>
        <fullName evidence="3">Excinuclease ATPase subunit</fullName>
    </recommendedName>
</protein>
<evidence type="ECO:0000313" key="2">
    <source>
        <dbReference type="Proteomes" id="UP001062738"/>
    </source>
</evidence>
<reference evidence="1" key="1">
    <citation type="submission" date="2022-09" db="EMBL/GenBank/DDBJ databases">
        <authorList>
            <person name="Zoaiter M."/>
        </authorList>
    </citation>
    <scope>NUCLEOTIDE SEQUENCE</scope>
    <source>
        <strain evidence="1">DSM 19848</strain>
    </source>
</reference>
<dbReference type="Proteomes" id="UP001062738">
    <property type="component" value="Unassembled WGS sequence"/>
</dbReference>
<accession>A0ABT4DPL9</accession>
<proteinExistence type="predicted"/>
<sequence>MTWGPIYFYYQCPKCKKLFKYSFDLAYEFEEDFGKCPLCKIMGVYIKDGPRALDDLLYEEVE</sequence>
<dbReference type="RefSeq" id="WP_029758246.1">
    <property type="nucleotide sequence ID" value="NZ_JAQQTB010000001.1"/>
</dbReference>
<keyword evidence="2" id="KW-1185">Reference proteome</keyword>